<feature type="domain" description="N-acetyltransferase" evidence="3">
    <location>
        <begin position="6"/>
        <end position="164"/>
    </location>
</feature>
<dbReference type="PANTHER" id="PTHR43877">
    <property type="entry name" value="AMINOALKYLPHOSPHONATE N-ACETYLTRANSFERASE-RELATED-RELATED"/>
    <property type="match status" value="1"/>
</dbReference>
<evidence type="ECO:0000313" key="5">
    <source>
        <dbReference type="Proteomes" id="UP001228044"/>
    </source>
</evidence>
<protein>
    <submittedName>
        <fullName evidence="4">GNAT family N-acetyltransferase</fullName>
    </submittedName>
</protein>
<dbReference type="InterPro" id="IPR016181">
    <property type="entry name" value="Acyl_CoA_acyltransferase"/>
</dbReference>
<reference evidence="4 5" key="1">
    <citation type="submission" date="2023-06" db="EMBL/GenBank/DDBJ databases">
        <title>Pelomonas sp. PFR6 16S ribosomal RNA gene Genome sequencing and assembly.</title>
        <authorList>
            <person name="Woo H."/>
        </authorList>
    </citation>
    <scope>NUCLEOTIDE SEQUENCE [LARGE SCALE GENOMIC DNA]</scope>
    <source>
        <strain evidence="4 5">PFR6</strain>
    </source>
</reference>
<dbReference type="EMBL" id="JAUHHC010000002">
    <property type="protein sequence ID" value="MDN3920155.1"/>
    <property type="molecule type" value="Genomic_DNA"/>
</dbReference>
<dbReference type="SUPFAM" id="SSF55729">
    <property type="entry name" value="Acyl-CoA N-acyltransferases (Nat)"/>
    <property type="match status" value="1"/>
</dbReference>
<dbReference type="PROSITE" id="PS51186">
    <property type="entry name" value="GNAT"/>
    <property type="match status" value="1"/>
</dbReference>
<evidence type="ECO:0000256" key="2">
    <source>
        <dbReference type="ARBA" id="ARBA00023315"/>
    </source>
</evidence>
<keyword evidence="1" id="KW-0808">Transferase</keyword>
<dbReference type="Gene3D" id="3.40.630.30">
    <property type="match status" value="1"/>
</dbReference>
<comment type="caution">
    <text evidence="4">The sequence shown here is derived from an EMBL/GenBank/DDBJ whole genome shotgun (WGS) entry which is preliminary data.</text>
</comment>
<keyword evidence="2" id="KW-0012">Acyltransferase</keyword>
<dbReference type="InterPro" id="IPR050832">
    <property type="entry name" value="Bact_Acetyltransf"/>
</dbReference>
<proteinExistence type="predicted"/>
<sequence>MDASVLRLRPLRPSDVGAVLGLQAQCYGPALIEDGAAFEAKLRATETLGTCWLAERDRQALAYVLSLPVCEQSFPALNAAEFRPSAAPSLLYLHDLAVAPAGRALGLGRRLFERVLQAAQDLALDQIGLVAVQDSLAFWRRQGFAEPGPLPAGIAAKLASFGADARYLARPSR</sequence>
<dbReference type="RefSeq" id="WP_290358466.1">
    <property type="nucleotide sequence ID" value="NZ_JAUHHC010000002.1"/>
</dbReference>
<name>A0ABT8DP94_9BURK</name>
<keyword evidence="5" id="KW-1185">Reference proteome</keyword>
<evidence type="ECO:0000256" key="1">
    <source>
        <dbReference type="ARBA" id="ARBA00022679"/>
    </source>
</evidence>
<dbReference type="Proteomes" id="UP001228044">
    <property type="component" value="Unassembled WGS sequence"/>
</dbReference>
<accession>A0ABT8DP94</accession>
<gene>
    <name evidence="4" type="ORF">QWJ38_07665</name>
</gene>
<evidence type="ECO:0000259" key="3">
    <source>
        <dbReference type="PROSITE" id="PS51186"/>
    </source>
</evidence>
<dbReference type="CDD" id="cd04301">
    <property type="entry name" value="NAT_SF"/>
    <property type="match status" value="1"/>
</dbReference>
<dbReference type="InterPro" id="IPR000182">
    <property type="entry name" value="GNAT_dom"/>
</dbReference>
<dbReference type="Pfam" id="PF00583">
    <property type="entry name" value="Acetyltransf_1"/>
    <property type="match status" value="1"/>
</dbReference>
<organism evidence="4 5">
    <name type="scientific">Roseateles violae</name>
    <dbReference type="NCBI Taxonomy" id="3058042"/>
    <lineage>
        <taxon>Bacteria</taxon>
        <taxon>Pseudomonadati</taxon>
        <taxon>Pseudomonadota</taxon>
        <taxon>Betaproteobacteria</taxon>
        <taxon>Burkholderiales</taxon>
        <taxon>Sphaerotilaceae</taxon>
        <taxon>Roseateles</taxon>
    </lineage>
</organism>
<evidence type="ECO:0000313" key="4">
    <source>
        <dbReference type="EMBL" id="MDN3920155.1"/>
    </source>
</evidence>